<evidence type="ECO:0000259" key="2">
    <source>
        <dbReference type="PROSITE" id="PS50017"/>
    </source>
</evidence>
<dbReference type="InterPro" id="IPR021861">
    <property type="entry name" value="THO_THOC1"/>
</dbReference>
<feature type="compositionally biased region" description="Acidic residues" evidence="1">
    <location>
        <begin position="631"/>
        <end position="640"/>
    </location>
</feature>
<dbReference type="Pfam" id="PF00531">
    <property type="entry name" value="Death"/>
    <property type="match status" value="1"/>
</dbReference>
<feature type="compositionally biased region" description="Basic and acidic residues" evidence="1">
    <location>
        <begin position="641"/>
        <end position="657"/>
    </location>
</feature>
<feature type="region of interest" description="Disordered" evidence="1">
    <location>
        <begin position="607"/>
        <end position="659"/>
    </location>
</feature>
<dbReference type="Pfam" id="PF11957">
    <property type="entry name" value="efThoc1"/>
    <property type="match status" value="1"/>
</dbReference>
<dbReference type="PANTHER" id="PTHR13265">
    <property type="entry name" value="THO COMPLEX SUBUNIT 1"/>
    <property type="match status" value="1"/>
</dbReference>
<accession>T1JGG4</accession>
<proteinExistence type="predicted"/>
<reference evidence="4" key="1">
    <citation type="submission" date="2011-05" db="EMBL/GenBank/DDBJ databases">
        <authorList>
            <person name="Richards S.R."/>
            <person name="Qu J."/>
            <person name="Jiang H."/>
            <person name="Jhangiani S.N."/>
            <person name="Agravi P."/>
            <person name="Goodspeed R."/>
            <person name="Gross S."/>
            <person name="Mandapat C."/>
            <person name="Jackson L."/>
            <person name="Mathew T."/>
            <person name="Pu L."/>
            <person name="Thornton R."/>
            <person name="Saada N."/>
            <person name="Wilczek-Boney K.B."/>
            <person name="Lee S."/>
            <person name="Kovar C."/>
            <person name="Wu Y."/>
            <person name="Scherer S.E."/>
            <person name="Worley K.C."/>
            <person name="Muzny D.M."/>
            <person name="Gibbs R."/>
        </authorList>
    </citation>
    <scope>NUCLEOTIDE SEQUENCE</scope>
    <source>
        <strain evidence="4">Brora</strain>
    </source>
</reference>
<protein>
    <recommendedName>
        <fullName evidence="2">Death domain-containing protein</fullName>
    </recommendedName>
</protein>
<dbReference type="AlphaFoldDB" id="T1JGG4"/>
<organism evidence="3 4">
    <name type="scientific">Strigamia maritima</name>
    <name type="common">European centipede</name>
    <name type="synonym">Geophilus maritimus</name>
    <dbReference type="NCBI Taxonomy" id="126957"/>
    <lineage>
        <taxon>Eukaryota</taxon>
        <taxon>Metazoa</taxon>
        <taxon>Ecdysozoa</taxon>
        <taxon>Arthropoda</taxon>
        <taxon>Myriapoda</taxon>
        <taxon>Chilopoda</taxon>
        <taxon>Pleurostigmophora</taxon>
        <taxon>Geophilomorpha</taxon>
        <taxon>Linotaeniidae</taxon>
        <taxon>Strigamia</taxon>
    </lineage>
</organism>
<dbReference type="InterPro" id="IPR011029">
    <property type="entry name" value="DEATH-like_dom_sf"/>
</dbReference>
<reference evidence="3" key="2">
    <citation type="submission" date="2015-02" db="UniProtKB">
        <authorList>
            <consortium name="EnsemblMetazoa"/>
        </authorList>
    </citation>
    <scope>IDENTIFICATION</scope>
</reference>
<dbReference type="EMBL" id="JH432203">
    <property type="status" value="NOT_ANNOTATED_CDS"/>
    <property type="molecule type" value="Genomic_DNA"/>
</dbReference>
<feature type="compositionally biased region" description="Basic and acidic residues" evidence="1">
    <location>
        <begin position="614"/>
        <end position="626"/>
    </location>
</feature>
<dbReference type="GO" id="GO:0000445">
    <property type="term" value="C:THO complex part of transcription export complex"/>
    <property type="evidence" value="ECO:0007669"/>
    <property type="project" value="TreeGrafter"/>
</dbReference>
<evidence type="ECO:0000313" key="3">
    <source>
        <dbReference type="EnsemblMetazoa" id="SMAR012937-PA"/>
    </source>
</evidence>
<dbReference type="CDD" id="cd01670">
    <property type="entry name" value="Death"/>
    <property type="match status" value="1"/>
</dbReference>
<dbReference type="InterPro" id="IPR000488">
    <property type="entry name" value="Death_dom"/>
</dbReference>
<keyword evidence="4" id="KW-1185">Reference proteome</keyword>
<feature type="domain" description="Death" evidence="2">
    <location>
        <begin position="669"/>
        <end position="750"/>
    </location>
</feature>
<dbReference type="PANTHER" id="PTHR13265:SF0">
    <property type="entry name" value="HPR1"/>
    <property type="match status" value="1"/>
</dbReference>
<dbReference type="PROSITE" id="PS50017">
    <property type="entry name" value="DEATH_DOMAIN"/>
    <property type="match status" value="1"/>
</dbReference>
<sequence>MIFHCLAMYRPFHATIYPKAVSQTYDIETKHENIKMTSTIQIIYRWDGSLTTSCLEFAKTLRYKSANRSLDGAMQMKMATKMATAENSFEAIRKFLSDAVVKSIQDETESLSVIKAKLSTVHTNETETDRKSLIDQSFRDVLSQAIIKDAQKPFYEAIISLAISACHQDLCNATLPVILLADLFDCQTINVCEELFEFVEKRVDTWKEDLFFNNTKNNLLRMCNDLLRRLSRSQNTVFCGRILLFLAKFFPLSERSGLNIVSEFNLDNHTVFMSKDDISMEIGSDNEEMVKVEEKNASENSISVDYNLYRKFWTLQDTFCNPTTCYSKFTWKTFTSYASDVLAAFGSFKLDDIKRVTKKFHLSSDESNKQVYFAKYLTNQKLLDLQLSDHNFRRYVLLQFLILFQYLPAQVKFKGEAHNLTEDQTAWIEETTQMVYKLLEETPPDGAVFAKTIQHILSREEYWNKWKNDGCPEFQSSKNAEVDKIVVPQLRKCIQTEILEAAAQGKTLIGNSELTRLWNLCPDNMDACRSEKRDFLPSLEEFFKEDIESNSDELDEPPTKKKYDGNHAWRALRLLSRRSPDFFTSSNQPIRELGLYLQTMIKRVAKKKPTTNVEEGKNDTPDKEEVGGAADESEEELLENAEEKKEESQNTQFKEDSENLQFSPHAVFSADLITSIAREVAPNWKKLATQLSCEEDEVTYFETNNAEPIEQARNMLIVWTERDEASPEVLASGLRAVGHSSLAETLEAAEANVAD</sequence>
<dbReference type="HOGENOM" id="CLU_027906_0_0_1"/>
<dbReference type="STRING" id="126957.T1JGG4"/>
<dbReference type="eggNOG" id="KOG2491">
    <property type="taxonomic scope" value="Eukaryota"/>
</dbReference>
<dbReference type="GO" id="GO:0007165">
    <property type="term" value="P:signal transduction"/>
    <property type="evidence" value="ECO:0007669"/>
    <property type="project" value="InterPro"/>
</dbReference>
<dbReference type="Proteomes" id="UP000014500">
    <property type="component" value="Unassembled WGS sequence"/>
</dbReference>
<dbReference type="OMA" id="LQREEMW"/>
<evidence type="ECO:0000256" key="1">
    <source>
        <dbReference type="SAM" id="MobiDB-lite"/>
    </source>
</evidence>
<dbReference type="SMART" id="SM00005">
    <property type="entry name" value="DEATH"/>
    <property type="match status" value="1"/>
</dbReference>
<dbReference type="Gene3D" id="1.10.533.10">
    <property type="entry name" value="Death Domain, Fas"/>
    <property type="match status" value="1"/>
</dbReference>
<dbReference type="GO" id="GO:0006406">
    <property type="term" value="P:mRNA export from nucleus"/>
    <property type="evidence" value="ECO:0007669"/>
    <property type="project" value="TreeGrafter"/>
</dbReference>
<dbReference type="PhylomeDB" id="T1JGG4"/>
<dbReference type="EnsemblMetazoa" id="SMAR012937-RA">
    <property type="protein sequence ID" value="SMAR012937-PA"/>
    <property type="gene ID" value="SMAR012937"/>
</dbReference>
<name>T1JGG4_STRMM</name>
<dbReference type="SUPFAM" id="SSF47986">
    <property type="entry name" value="DEATH domain"/>
    <property type="match status" value="1"/>
</dbReference>
<evidence type="ECO:0000313" key="4">
    <source>
        <dbReference type="Proteomes" id="UP000014500"/>
    </source>
</evidence>